<feature type="compositionally biased region" description="Basic and acidic residues" evidence="2">
    <location>
        <begin position="481"/>
        <end position="498"/>
    </location>
</feature>
<dbReference type="SUPFAM" id="SSF46565">
    <property type="entry name" value="Chaperone J-domain"/>
    <property type="match status" value="1"/>
</dbReference>
<organism evidence="4 5">
    <name type="scientific">Chlamydomonas eustigma</name>
    <dbReference type="NCBI Taxonomy" id="1157962"/>
    <lineage>
        <taxon>Eukaryota</taxon>
        <taxon>Viridiplantae</taxon>
        <taxon>Chlorophyta</taxon>
        <taxon>core chlorophytes</taxon>
        <taxon>Chlorophyceae</taxon>
        <taxon>CS clade</taxon>
        <taxon>Chlamydomonadales</taxon>
        <taxon>Chlamydomonadaceae</taxon>
        <taxon>Chlamydomonas</taxon>
    </lineage>
</organism>
<sequence length="675" mass="72423">MSDFEESGPDYYAILNVSRDASQDEVTKAYRKLAFVFHPDKHPNQDLKDGAQEAFGKLQEAYEVLGDEQKRQIYDIYGKQGLNAGFELGERLKSREELKKEWEDFKKKQELDKTENSTVIKGQYQCKIDVTDLKRKGLLVRSISVTNSADAAVGKDGDVMLVQGQASVRNQVGTGGIIFGYTRQLSSTDTLGGLVILGMSPVGTLTSTRQLDVHTTASTVLSWSPSDGLGMEVRTTRQLPYGCSGAHSWVLGPQAAAGMSLQINCRGTTTALHGKLDIGAVTSISARVTMMVNNNLSIKAMARLGTSGIDLEVGASNRFSDQVSGYLGTQVGLMGVVVKTRVVRLNQTVEIPILVSSHWDDWGALVLASVGPPILYLAASRYAVRPFLAWRRRVAEGVARKVHAEEVGVMLRAAGSERVLLAPVAARKAKAEASRLVARTAAAAAASSGGGLLILEAVYGVISEYRASLTQQQQQQIAQTADEREVISSSRVEKEASKSSDPTQTQSPPPASWVNVTEALQYLVVDSKLVLHPGVSKAGLMAFCDPAPHAASKQLYVAYLDGVSHTVREALVEDMAGVVLPPVLLKDSTNPTASVNSTVPSVQPTAASRRTVGCFADHGLDLEDASTIGSRDAWSREASSPGHAVVTDEAKRKELIRRGAVSHGLDEKSLLAVVE</sequence>
<dbReference type="PRINTS" id="PR00625">
    <property type="entry name" value="JDOMAIN"/>
</dbReference>
<proteinExistence type="predicted"/>
<dbReference type="EMBL" id="BEGY01000088">
    <property type="protein sequence ID" value="GAX82917.1"/>
    <property type="molecule type" value="Genomic_DNA"/>
</dbReference>
<name>A0A250XIJ7_9CHLO</name>
<feature type="region of interest" description="Disordered" evidence="2">
    <location>
        <begin position="479"/>
        <end position="511"/>
    </location>
</feature>
<reference evidence="4 5" key="1">
    <citation type="submission" date="2017-08" db="EMBL/GenBank/DDBJ databases">
        <title>Acidophilic green algal genome provides insights into adaptation to an acidic environment.</title>
        <authorList>
            <person name="Hirooka S."/>
            <person name="Hirose Y."/>
            <person name="Kanesaki Y."/>
            <person name="Higuchi S."/>
            <person name="Fujiwara T."/>
            <person name="Onuma R."/>
            <person name="Era A."/>
            <person name="Ohbayashi R."/>
            <person name="Uzuka A."/>
            <person name="Nozaki H."/>
            <person name="Yoshikawa H."/>
            <person name="Miyagishima S.Y."/>
        </authorList>
    </citation>
    <scope>NUCLEOTIDE SEQUENCE [LARGE SCALE GENOMIC DNA]</scope>
    <source>
        <strain evidence="4 5">NIES-2499</strain>
    </source>
</reference>
<dbReference type="SMART" id="SM00271">
    <property type="entry name" value="DnaJ"/>
    <property type="match status" value="1"/>
</dbReference>
<dbReference type="AlphaFoldDB" id="A0A250XIJ7"/>
<keyword evidence="1" id="KW-0143">Chaperone</keyword>
<keyword evidence="5" id="KW-1185">Reference proteome</keyword>
<evidence type="ECO:0000256" key="2">
    <source>
        <dbReference type="SAM" id="MobiDB-lite"/>
    </source>
</evidence>
<evidence type="ECO:0000259" key="3">
    <source>
        <dbReference type="PROSITE" id="PS50076"/>
    </source>
</evidence>
<dbReference type="Proteomes" id="UP000232323">
    <property type="component" value="Unassembled WGS sequence"/>
</dbReference>
<dbReference type="InterPro" id="IPR055225">
    <property type="entry name" value="DNAJC11-like_beta-barrel"/>
</dbReference>
<evidence type="ECO:0000313" key="5">
    <source>
        <dbReference type="Proteomes" id="UP000232323"/>
    </source>
</evidence>
<gene>
    <name evidence="4" type="ORF">CEUSTIGMA_g10343.t1</name>
</gene>
<dbReference type="InterPro" id="IPR001623">
    <property type="entry name" value="DnaJ_domain"/>
</dbReference>
<dbReference type="STRING" id="1157962.A0A250XIJ7"/>
<dbReference type="CDD" id="cd06257">
    <property type="entry name" value="DnaJ"/>
    <property type="match status" value="1"/>
</dbReference>
<feature type="domain" description="J" evidence="3">
    <location>
        <begin position="10"/>
        <end position="78"/>
    </location>
</feature>
<dbReference type="PROSITE" id="PS50076">
    <property type="entry name" value="DNAJ_2"/>
    <property type="match status" value="1"/>
</dbReference>
<dbReference type="GO" id="GO:0005739">
    <property type="term" value="C:mitochondrion"/>
    <property type="evidence" value="ECO:0007669"/>
    <property type="project" value="GOC"/>
</dbReference>
<protein>
    <recommendedName>
        <fullName evidence="3">J domain-containing protein</fullName>
    </recommendedName>
</protein>
<dbReference type="Gene3D" id="1.10.287.110">
    <property type="entry name" value="DnaJ domain"/>
    <property type="match status" value="1"/>
</dbReference>
<comment type="caution">
    <text evidence="4">The sequence shown here is derived from an EMBL/GenBank/DDBJ whole genome shotgun (WGS) entry which is preliminary data.</text>
</comment>
<dbReference type="Pfam" id="PF11875">
    <property type="entry name" value="DnaJ-like_C11_C"/>
    <property type="match status" value="1"/>
</dbReference>
<dbReference type="InterPro" id="IPR024586">
    <property type="entry name" value="DnaJ-like_C11_C"/>
</dbReference>
<dbReference type="InterPro" id="IPR052243">
    <property type="entry name" value="Mito_inner_membrane_organizer"/>
</dbReference>
<dbReference type="Pfam" id="PF00226">
    <property type="entry name" value="DnaJ"/>
    <property type="match status" value="1"/>
</dbReference>
<dbReference type="InterPro" id="IPR036869">
    <property type="entry name" value="J_dom_sf"/>
</dbReference>
<dbReference type="GO" id="GO:0042407">
    <property type="term" value="P:cristae formation"/>
    <property type="evidence" value="ECO:0007669"/>
    <property type="project" value="TreeGrafter"/>
</dbReference>
<dbReference type="PANTHER" id="PTHR44157:SF1">
    <property type="entry name" value="DNAJ HOMOLOG SUBFAMILY C MEMBER 11"/>
    <property type="match status" value="1"/>
</dbReference>
<evidence type="ECO:0000313" key="4">
    <source>
        <dbReference type="EMBL" id="GAX82917.1"/>
    </source>
</evidence>
<accession>A0A250XIJ7</accession>
<evidence type="ECO:0000256" key="1">
    <source>
        <dbReference type="ARBA" id="ARBA00023186"/>
    </source>
</evidence>
<dbReference type="OrthoDB" id="10250354at2759"/>
<dbReference type="Pfam" id="PF22774">
    <property type="entry name" value="DNAJC11_beta-barrel"/>
    <property type="match status" value="1"/>
</dbReference>
<dbReference type="PANTHER" id="PTHR44157">
    <property type="entry name" value="DNAJ HOMOLOG SUBFAMILY C MEMBER 11"/>
    <property type="match status" value="1"/>
</dbReference>